<sequence length="532" mass="57815">MRIAIVGATGNIGSALLEELHGREEVSSLLGIARRLPQQDAVPYTYAEWSSADIQFPESVETLTELFDGADAVVHLAWLIQPNSKRELLRRVNVQGTKHVLEAAAAAGVSRVAVASSVGAYSPVSDDAPRDESWGTEGIPGSHYSEDKAAQERVMDEFEALHPDTALVRIRPGLIFQSGAGSEIQRYFAGSLAPVQLLNIVRPPMLPMPRNIRSQAVHSRDVAAAFAEALIQGARGAFNIAADDLLTAETIARVITGRETGRASLPIPLGPLKPLVKAANRAHLLPMDEGWLQMAEQVPVLDTTRARTELGWQPTVSAKDALAELVAGMSSGAGRGSAPMRPRGESPHSGYPLPDADHSLPEGIDVMLLRQYMSDHLAGATAGVQRIWAMASAFEDTPTYPQLSQVAQAIASEHQWLSDLIQRQGFPRPGMTAPLFWVGEKVARLKPYARPPLKRSPSALVLETELMIAAITAKRQGWEVLSDYAEELGVPHHVFHDLIAAADEQREMLDEVHSYARSRAFRTDRETLTPQL</sequence>
<dbReference type="AlphaFoldDB" id="A0A7K1ULI7"/>
<feature type="region of interest" description="Disordered" evidence="1">
    <location>
        <begin position="123"/>
        <end position="143"/>
    </location>
</feature>
<evidence type="ECO:0000313" key="3">
    <source>
        <dbReference type="EMBL" id="MVT27348.1"/>
    </source>
</evidence>
<dbReference type="SUPFAM" id="SSF51735">
    <property type="entry name" value="NAD(P)-binding Rossmann-fold domains"/>
    <property type="match status" value="1"/>
</dbReference>
<comment type="caution">
    <text evidence="3">The sequence shown here is derived from an EMBL/GenBank/DDBJ whole genome shotgun (WGS) entry which is preliminary data.</text>
</comment>
<accession>A0A7K1ULI7</accession>
<feature type="region of interest" description="Disordered" evidence="1">
    <location>
        <begin position="332"/>
        <end position="356"/>
    </location>
</feature>
<feature type="domain" description="NAD-dependent epimerase/dehydratase" evidence="2">
    <location>
        <begin position="3"/>
        <end position="241"/>
    </location>
</feature>
<organism evidence="3 4">
    <name type="scientific">Nesterenkonia alkaliphila</name>
    <dbReference type="NCBI Taxonomy" id="1463631"/>
    <lineage>
        <taxon>Bacteria</taxon>
        <taxon>Bacillati</taxon>
        <taxon>Actinomycetota</taxon>
        <taxon>Actinomycetes</taxon>
        <taxon>Micrococcales</taxon>
        <taxon>Micrococcaceae</taxon>
        <taxon>Nesterenkonia</taxon>
    </lineage>
</organism>
<evidence type="ECO:0000313" key="4">
    <source>
        <dbReference type="Proteomes" id="UP000460157"/>
    </source>
</evidence>
<dbReference type="OrthoDB" id="3338687at2"/>
<dbReference type="Gene3D" id="3.40.50.720">
    <property type="entry name" value="NAD(P)-binding Rossmann-like Domain"/>
    <property type="match status" value="1"/>
</dbReference>
<gene>
    <name evidence="3" type="ORF">GNZ21_13475</name>
</gene>
<reference evidence="3 4" key="1">
    <citation type="submission" date="2019-12" db="EMBL/GenBank/DDBJ databases">
        <title>Nesterenkonia muleiensis sp. nov., a novel actinobacterium isolated from sap of Populus euphratica.</title>
        <authorList>
            <person name="Wang R."/>
        </authorList>
    </citation>
    <scope>NUCLEOTIDE SEQUENCE [LARGE SCALE GENOMIC DNA]</scope>
    <source>
        <strain evidence="3 4">F10</strain>
    </source>
</reference>
<evidence type="ECO:0000256" key="1">
    <source>
        <dbReference type="SAM" id="MobiDB-lite"/>
    </source>
</evidence>
<dbReference type="PANTHER" id="PTHR43245">
    <property type="entry name" value="BIFUNCTIONAL POLYMYXIN RESISTANCE PROTEIN ARNA"/>
    <property type="match status" value="1"/>
</dbReference>
<evidence type="ECO:0000259" key="2">
    <source>
        <dbReference type="Pfam" id="PF01370"/>
    </source>
</evidence>
<dbReference type="InterPro" id="IPR036291">
    <property type="entry name" value="NAD(P)-bd_dom_sf"/>
</dbReference>
<keyword evidence="4" id="KW-1185">Reference proteome</keyword>
<dbReference type="InterPro" id="IPR001509">
    <property type="entry name" value="Epimerase_deHydtase"/>
</dbReference>
<name>A0A7K1ULI7_9MICC</name>
<dbReference type="Pfam" id="PF01370">
    <property type="entry name" value="Epimerase"/>
    <property type="match status" value="1"/>
</dbReference>
<proteinExistence type="predicted"/>
<dbReference type="EMBL" id="WRPM01000097">
    <property type="protein sequence ID" value="MVT27348.1"/>
    <property type="molecule type" value="Genomic_DNA"/>
</dbReference>
<protein>
    <submittedName>
        <fullName evidence="3">NAD-dependent epimerase/dehydratase family protein</fullName>
    </submittedName>
</protein>
<dbReference type="PANTHER" id="PTHR43245:SF55">
    <property type="entry name" value="NAD(P)-BINDING DOMAIN-CONTAINING PROTEIN"/>
    <property type="match status" value="1"/>
</dbReference>
<dbReference type="Proteomes" id="UP000460157">
    <property type="component" value="Unassembled WGS sequence"/>
</dbReference>
<dbReference type="InterPro" id="IPR050177">
    <property type="entry name" value="Lipid_A_modif_metabolic_enz"/>
</dbReference>
<dbReference type="RefSeq" id="WP_157325200.1">
    <property type="nucleotide sequence ID" value="NZ_BMFX01000003.1"/>
</dbReference>